<proteinExistence type="predicted"/>
<dbReference type="OrthoDB" id="47801at2759"/>
<evidence type="ECO:0000256" key="3">
    <source>
        <dbReference type="SAM" id="MobiDB-lite"/>
    </source>
</evidence>
<dbReference type="Proteomes" id="UP000245207">
    <property type="component" value="Unassembled WGS sequence"/>
</dbReference>
<dbReference type="PANTHER" id="PTHR46116">
    <property type="entry name" value="(E3-INDEPENDENT) E2 UBIQUITIN-CONJUGATING ENZYME"/>
    <property type="match status" value="1"/>
</dbReference>
<keyword evidence="2" id="KW-0833">Ubl conjugation pathway</keyword>
<name>A0A2U1MEH6_ARTAN</name>
<dbReference type="PANTHER" id="PTHR46116:SF41">
    <property type="entry name" value="UBIQUITIN-CONJUGATING ENZYME E2 25-RELATED"/>
    <property type="match status" value="1"/>
</dbReference>
<sequence>MDPKITLPSDDRTLKLKAKSYIKEYDSFPASDLACMHPENSLLSDDSILKSTATSKRMEVVLNELASIDMDEDLNDIINKISKIVFDKVPNADMDEDLSDLVNTMRKCTLAIPSCATEKDSIVSEGYKSEIKKIIEGYSMKDVPGEQDAQSSRMTRFDEEDALNRRINFKKFVNHSDHLSSTCTSPMNKASACIVIDEITDVDKYANLNDSVKKKRKEGTMASSNGAGRLDSKDNDRSTKKARYDPWPYVLSVKKSEKFKCELRRRIEENVTRVGKYSLQDVMFDPYDPINSPMVSIYEEDIVKRYENFKKFDIVLDHSDHLFSGRTPISQRYTKWAKTIHEDWKTLEENLPDTIFVRAYEPRKDLLRAVIIGAEGTPYHDGLFFFDLHFSSTYPLGPPFVRYHSGGLGINPNLYTSGEACLSLPTIQHKREELWVPNTSTLLQLLVTIQDQYFTTDPIYCALGYVTCRGVVRESIFSVLYNESTFIASLKTMMYIMNKPPKNFEAFVVGHFRKRVRDILMACKAYIEGVQVGRVVSGESNENSTLKFRFEVTRCIKPLVAAFIKIGATEAEEFLHLSEMKKQHPASAPTLMSLRS</sequence>
<dbReference type="Gene3D" id="3.10.110.10">
    <property type="entry name" value="Ubiquitin Conjugating Enzyme"/>
    <property type="match status" value="1"/>
</dbReference>
<dbReference type="AlphaFoldDB" id="A0A2U1MEH6"/>
<dbReference type="InterPro" id="IPR000608">
    <property type="entry name" value="UBC"/>
</dbReference>
<dbReference type="Pfam" id="PF00179">
    <property type="entry name" value="UQ_con"/>
    <property type="match status" value="1"/>
</dbReference>
<dbReference type="EMBL" id="PKPP01005562">
    <property type="protein sequence ID" value="PWA59670.1"/>
    <property type="molecule type" value="Genomic_DNA"/>
</dbReference>
<dbReference type="STRING" id="35608.A0A2U1MEH6"/>
<evidence type="ECO:0000259" key="4">
    <source>
        <dbReference type="PROSITE" id="PS50127"/>
    </source>
</evidence>
<keyword evidence="1" id="KW-0808">Transferase</keyword>
<dbReference type="PROSITE" id="PS50127">
    <property type="entry name" value="UBC_2"/>
    <property type="match status" value="1"/>
</dbReference>
<reference evidence="5 6" key="1">
    <citation type="journal article" date="2018" name="Mol. Plant">
        <title>The genome of Artemisia annua provides insight into the evolution of Asteraceae family and artemisinin biosynthesis.</title>
        <authorList>
            <person name="Shen Q."/>
            <person name="Zhang L."/>
            <person name="Liao Z."/>
            <person name="Wang S."/>
            <person name="Yan T."/>
            <person name="Shi P."/>
            <person name="Liu M."/>
            <person name="Fu X."/>
            <person name="Pan Q."/>
            <person name="Wang Y."/>
            <person name="Lv Z."/>
            <person name="Lu X."/>
            <person name="Zhang F."/>
            <person name="Jiang W."/>
            <person name="Ma Y."/>
            <person name="Chen M."/>
            <person name="Hao X."/>
            <person name="Li L."/>
            <person name="Tang Y."/>
            <person name="Lv G."/>
            <person name="Zhou Y."/>
            <person name="Sun X."/>
            <person name="Brodelius P.E."/>
            <person name="Rose J.K.C."/>
            <person name="Tang K."/>
        </authorList>
    </citation>
    <scope>NUCLEOTIDE SEQUENCE [LARGE SCALE GENOMIC DNA]</scope>
    <source>
        <strain evidence="6">cv. Huhao1</strain>
        <tissue evidence="5">Leaf</tissue>
    </source>
</reference>
<evidence type="ECO:0000256" key="2">
    <source>
        <dbReference type="ARBA" id="ARBA00022786"/>
    </source>
</evidence>
<evidence type="ECO:0000256" key="1">
    <source>
        <dbReference type="ARBA" id="ARBA00022679"/>
    </source>
</evidence>
<dbReference type="InterPro" id="IPR016135">
    <property type="entry name" value="UBQ-conjugating_enzyme/RWD"/>
</dbReference>
<protein>
    <submittedName>
        <fullName evidence="5">Ubiquitin-conjugating enzyme family protein</fullName>
    </submittedName>
</protein>
<organism evidence="5 6">
    <name type="scientific">Artemisia annua</name>
    <name type="common">Sweet wormwood</name>
    <dbReference type="NCBI Taxonomy" id="35608"/>
    <lineage>
        <taxon>Eukaryota</taxon>
        <taxon>Viridiplantae</taxon>
        <taxon>Streptophyta</taxon>
        <taxon>Embryophyta</taxon>
        <taxon>Tracheophyta</taxon>
        <taxon>Spermatophyta</taxon>
        <taxon>Magnoliopsida</taxon>
        <taxon>eudicotyledons</taxon>
        <taxon>Gunneridae</taxon>
        <taxon>Pentapetalae</taxon>
        <taxon>asterids</taxon>
        <taxon>campanulids</taxon>
        <taxon>Asterales</taxon>
        <taxon>Asteraceae</taxon>
        <taxon>Asteroideae</taxon>
        <taxon>Anthemideae</taxon>
        <taxon>Artemisiinae</taxon>
        <taxon>Artemisia</taxon>
    </lineage>
</organism>
<dbReference type="SUPFAM" id="SSF54495">
    <property type="entry name" value="UBC-like"/>
    <property type="match status" value="1"/>
</dbReference>
<evidence type="ECO:0000313" key="6">
    <source>
        <dbReference type="Proteomes" id="UP000245207"/>
    </source>
</evidence>
<dbReference type="GO" id="GO:0061631">
    <property type="term" value="F:ubiquitin conjugating enzyme activity"/>
    <property type="evidence" value="ECO:0007669"/>
    <property type="project" value="TreeGrafter"/>
</dbReference>
<feature type="region of interest" description="Disordered" evidence="3">
    <location>
        <begin position="214"/>
        <end position="241"/>
    </location>
</feature>
<evidence type="ECO:0000313" key="5">
    <source>
        <dbReference type="EMBL" id="PWA59670.1"/>
    </source>
</evidence>
<keyword evidence="6" id="KW-1185">Reference proteome</keyword>
<gene>
    <name evidence="5" type="ORF">CTI12_AA389570</name>
</gene>
<feature type="domain" description="UBC core" evidence="4">
    <location>
        <begin position="335"/>
        <end position="494"/>
    </location>
</feature>
<feature type="compositionally biased region" description="Basic and acidic residues" evidence="3">
    <location>
        <begin position="230"/>
        <end position="241"/>
    </location>
</feature>
<dbReference type="SMART" id="SM00212">
    <property type="entry name" value="UBCc"/>
    <property type="match status" value="1"/>
</dbReference>
<accession>A0A2U1MEH6</accession>
<comment type="caution">
    <text evidence="5">The sequence shown here is derived from an EMBL/GenBank/DDBJ whole genome shotgun (WGS) entry which is preliminary data.</text>
</comment>